<comment type="pathway">
    <text evidence="2 9">Purine metabolism; purine nucleoside salvage.</text>
</comment>
<protein>
    <recommendedName>
        <fullName evidence="9">Purine nucleoside phosphorylase</fullName>
        <ecNumber evidence="9">2.4.2.1</ecNumber>
    </recommendedName>
    <alternativeName>
        <fullName evidence="9">Inosine-guanosine phosphorylase</fullName>
    </alternativeName>
</protein>
<proteinExistence type="inferred from homology"/>
<dbReference type="SUPFAM" id="SSF53167">
    <property type="entry name" value="Purine and uridine phosphorylases"/>
    <property type="match status" value="1"/>
</dbReference>
<keyword evidence="14" id="KW-1185">Reference proteome</keyword>
<name>A0A8S0W8U4_9FIRM</name>
<evidence type="ECO:0000313" key="14">
    <source>
        <dbReference type="Proteomes" id="UP001071230"/>
    </source>
</evidence>
<dbReference type="Proteomes" id="UP000836597">
    <property type="component" value="Chromosome"/>
</dbReference>
<feature type="binding site" evidence="10">
    <location>
        <position position="68"/>
    </location>
    <ligand>
        <name>phosphate</name>
        <dbReference type="ChEBI" id="CHEBI:43474"/>
    </ligand>
</feature>
<dbReference type="KEGG" id="aacx:DEACI_2761"/>
<evidence type="ECO:0000256" key="4">
    <source>
        <dbReference type="ARBA" id="ARBA00011233"/>
    </source>
</evidence>
<keyword evidence="5" id="KW-0597">Phosphoprotein</keyword>
<dbReference type="Proteomes" id="UP001071230">
    <property type="component" value="Unassembled WGS sequence"/>
</dbReference>
<dbReference type="GO" id="GO:0009116">
    <property type="term" value="P:nucleoside metabolic process"/>
    <property type="evidence" value="ECO:0007669"/>
    <property type="project" value="InterPro"/>
</dbReference>
<keyword evidence="7 9" id="KW-0808">Transferase</keyword>
<dbReference type="GO" id="GO:0004731">
    <property type="term" value="F:purine-nucleoside phosphorylase activity"/>
    <property type="evidence" value="ECO:0007669"/>
    <property type="project" value="UniProtKB-EC"/>
</dbReference>
<dbReference type="Pfam" id="PF01048">
    <property type="entry name" value="PNP_UDP_1"/>
    <property type="match status" value="1"/>
</dbReference>
<sequence>MPIRPDERDYMAQINEAKEFVRRKISQVPELGIILGSGLGPLAEVVENRTEIPYREIPNFPVSTVEGHAGQAVFGRLQGKEVVVMQGRFHYYEGYSMREVTLPVRVMQVLGVKGLIVTNAAGGINAAYKPGDLVLIKDHINLLGDNPLRGANLDDLGLRFPDLSEGYDREWRKKALQVAGETGVRLEEGVYAAMLGPSYETPAEIRFLRTIGADLVGMSTVPEVIAANHGGMRVLGISCVTNMAAGVLPQKLSHLEVMETAERIEKEFVSLVQKIIRVL</sequence>
<dbReference type="GO" id="GO:0005737">
    <property type="term" value="C:cytoplasm"/>
    <property type="evidence" value="ECO:0007669"/>
    <property type="project" value="TreeGrafter"/>
</dbReference>
<evidence type="ECO:0000259" key="11">
    <source>
        <dbReference type="Pfam" id="PF01048"/>
    </source>
</evidence>
<evidence type="ECO:0000256" key="5">
    <source>
        <dbReference type="ARBA" id="ARBA00022553"/>
    </source>
</evidence>
<gene>
    <name evidence="13" type="ORF">DEACI_2543</name>
    <name evidence="12" type="ORF">DEACI_2761</name>
</gene>
<feature type="binding site" evidence="10">
    <location>
        <position position="242"/>
    </location>
    <ligand>
        <name>a purine D-ribonucleoside</name>
        <dbReference type="ChEBI" id="CHEBI:142355"/>
    </ligand>
</feature>
<dbReference type="NCBIfam" id="TIGR01700">
    <property type="entry name" value="PNPH"/>
    <property type="match status" value="1"/>
</dbReference>
<dbReference type="EC" id="2.4.2.1" evidence="9"/>
<dbReference type="InterPro" id="IPR000845">
    <property type="entry name" value="Nucleoside_phosphorylase_d"/>
</dbReference>
<accession>A0A8S0W8U4</accession>
<dbReference type="AlphaFoldDB" id="A0A8S0W8U4"/>
<evidence type="ECO:0000256" key="9">
    <source>
        <dbReference type="PIRNR" id="PIRNR000477"/>
    </source>
</evidence>
<evidence type="ECO:0000256" key="10">
    <source>
        <dbReference type="PIRSR" id="PIRSR000477-2"/>
    </source>
</evidence>
<feature type="binding site" evidence="10">
    <location>
        <position position="219"/>
    </location>
    <ligand>
        <name>phosphate</name>
        <dbReference type="ChEBI" id="CHEBI:43474"/>
    </ligand>
</feature>
<dbReference type="PIRSF" id="PIRSF000477">
    <property type="entry name" value="PurNPase"/>
    <property type="match status" value="1"/>
</dbReference>
<dbReference type="InterPro" id="IPR011270">
    <property type="entry name" value="Pur_Nuc_Pase_Ino/Guo-sp"/>
</dbReference>
<dbReference type="NCBIfam" id="NF006054">
    <property type="entry name" value="PRK08202.1"/>
    <property type="match status" value="1"/>
</dbReference>
<reference evidence="13" key="1">
    <citation type="submission" date="2014-11" db="EMBL/GenBank/DDBJ databases">
        <authorList>
            <person name="Hornung B.V."/>
        </authorList>
    </citation>
    <scope>NUCLEOTIDE SEQUENCE</scope>
    <source>
        <strain evidence="13">INE</strain>
    </source>
</reference>
<evidence type="ECO:0000256" key="1">
    <source>
        <dbReference type="ARBA" id="ARBA00002678"/>
    </source>
</evidence>
<dbReference type="PROSITE" id="PS01240">
    <property type="entry name" value="PNP_MTAP_2"/>
    <property type="match status" value="1"/>
</dbReference>
<comment type="subunit">
    <text evidence="4">Homotrimer.</text>
</comment>
<evidence type="ECO:0000256" key="6">
    <source>
        <dbReference type="ARBA" id="ARBA00022676"/>
    </source>
</evidence>
<evidence type="ECO:0000313" key="12">
    <source>
        <dbReference type="EMBL" id="CAA7602089.1"/>
    </source>
</evidence>
<dbReference type="PANTHER" id="PTHR11904:SF9">
    <property type="entry name" value="PURINE NUCLEOSIDE PHOSPHORYLASE-RELATED"/>
    <property type="match status" value="1"/>
</dbReference>
<feature type="domain" description="Nucleoside phosphorylase" evidence="11">
    <location>
        <begin position="31"/>
        <end position="277"/>
    </location>
</feature>
<evidence type="ECO:0000256" key="3">
    <source>
        <dbReference type="ARBA" id="ARBA00006751"/>
    </source>
</evidence>
<dbReference type="InterPro" id="IPR035994">
    <property type="entry name" value="Nucleoside_phosphorylase_sf"/>
</dbReference>
<dbReference type="InterPro" id="IPR018099">
    <property type="entry name" value="Purine_phosphorylase-2_CS"/>
</dbReference>
<reference evidence="12" key="2">
    <citation type="submission" date="2020-01" db="EMBL/GenBank/DDBJ databases">
        <authorList>
            <person name="Hornung B."/>
        </authorList>
    </citation>
    <scope>NUCLEOTIDE SEQUENCE</scope>
    <source>
        <strain evidence="12">PacBioINE</strain>
    </source>
</reference>
<comment type="catalytic activity">
    <reaction evidence="8">
        <text>a purine 2'-deoxy-D-ribonucleoside + phosphate = a purine nucleobase + 2-deoxy-alpha-D-ribose 1-phosphate</text>
        <dbReference type="Rhea" id="RHEA:36431"/>
        <dbReference type="ChEBI" id="CHEBI:26386"/>
        <dbReference type="ChEBI" id="CHEBI:43474"/>
        <dbReference type="ChEBI" id="CHEBI:57259"/>
        <dbReference type="ChEBI" id="CHEBI:142361"/>
        <dbReference type="EC" id="2.4.2.1"/>
    </reaction>
</comment>
<dbReference type="PANTHER" id="PTHR11904">
    <property type="entry name" value="METHYLTHIOADENOSINE/PURINE NUCLEOSIDE PHOSPHORYLASE"/>
    <property type="match status" value="1"/>
</dbReference>
<evidence type="ECO:0000256" key="7">
    <source>
        <dbReference type="ARBA" id="ARBA00022679"/>
    </source>
</evidence>
<feature type="binding site" evidence="10">
    <location>
        <begin position="88"/>
        <end position="90"/>
    </location>
    <ligand>
        <name>phosphate</name>
        <dbReference type="ChEBI" id="CHEBI:43474"/>
    </ligand>
</feature>
<comment type="function">
    <text evidence="1">The purine nucleoside phosphorylases catalyze the phosphorolytic breakdown of the N-glycosidic bond in the beta-(deoxy)ribonucleoside molecules, with the formation of the corresponding free purine bases and pentose-1-phosphate. Cleaves guanosine, inosine, 2'-deoxyguanosine and 2'-deoxyinosine.</text>
</comment>
<dbReference type="CDD" id="cd09009">
    <property type="entry name" value="PNP-EcPNPII_like"/>
    <property type="match status" value="1"/>
</dbReference>
<dbReference type="NCBIfam" id="TIGR01697">
    <property type="entry name" value="PNPH-PUNA-XAPA"/>
    <property type="match status" value="1"/>
</dbReference>
<dbReference type="Gene3D" id="3.40.50.1580">
    <property type="entry name" value="Nucleoside phosphorylase domain"/>
    <property type="match status" value="1"/>
</dbReference>
<evidence type="ECO:0000256" key="8">
    <source>
        <dbReference type="ARBA" id="ARBA00048556"/>
    </source>
</evidence>
<keyword evidence="6 9" id="KW-0328">Glycosyltransferase</keyword>
<feature type="binding site" evidence="10">
    <location>
        <position position="200"/>
    </location>
    <ligand>
        <name>a purine D-ribonucleoside</name>
        <dbReference type="ChEBI" id="CHEBI:142355"/>
    </ligand>
</feature>
<dbReference type="EMBL" id="LR746496">
    <property type="protein sequence ID" value="CAA7602089.1"/>
    <property type="molecule type" value="Genomic_DNA"/>
</dbReference>
<feature type="binding site" evidence="10">
    <location>
        <position position="37"/>
    </location>
    <ligand>
        <name>phosphate</name>
        <dbReference type="ChEBI" id="CHEBI:43474"/>
    </ligand>
</feature>
<dbReference type="EMBL" id="CDGJ01000078">
    <property type="protein sequence ID" value="CEJ08068.1"/>
    <property type="molecule type" value="Genomic_DNA"/>
</dbReference>
<dbReference type="FunFam" id="3.40.50.1580:FF:000010">
    <property type="entry name" value="Purine nucleoside phosphorylase"/>
    <property type="match status" value="1"/>
</dbReference>
<dbReference type="InterPro" id="IPR011268">
    <property type="entry name" value="Purine_phosphorylase"/>
</dbReference>
<evidence type="ECO:0000313" key="13">
    <source>
        <dbReference type="EMBL" id="CEJ08068.1"/>
    </source>
</evidence>
<feature type="binding site" evidence="10">
    <location>
        <position position="120"/>
    </location>
    <ligand>
        <name>phosphate</name>
        <dbReference type="ChEBI" id="CHEBI:43474"/>
    </ligand>
</feature>
<evidence type="ECO:0000256" key="2">
    <source>
        <dbReference type="ARBA" id="ARBA00005058"/>
    </source>
</evidence>
<organism evidence="12">
    <name type="scientific">Acididesulfobacillus acetoxydans</name>
    <dbReference type="NCBI Taxonomy" id="1561005"/>
    <lineage>
        <taxon>Bacteria</taxon>
        <taxon>Bacillati</taxon>
        <taxon>Bacillota</taxon>
        <taxon>Clostridia</taxon>
        <taxon>Eubacteriales</taxon>
        <taxon>Peptococcaceae</taxon>
        <taxon>Acididesulfobacillus</taxon>
    </lineage>
</organism>
<comment type="similarity">
    <text evidence="3 9">Belongs to the PNP/MTAP phosphorylase family.</text>
</comment>